<evidence type="ECO:0000256" key="2">
    <source>
        <dbReference type="SAM" id="Phobius"/>
    </source>
</evidence>
<accession>A0ABS3RLP9</accession>
<feature type="transmembrane region" description="Helical" evidence="2">
    <location>
        <begin position="135"/>
        <end position="159"/>
    </location>
</feature>
<comment type="caution">
    <text evidence="3">The sequence shown here is derived from an EMBL/GenBank/DDBJ whole genome shotgun (WGS) entry which is preliminary data.</text>
</comment>
<reference evidence="3 4" key="1">
    <citation type="submission" date="2021-03" db="EMBL/GenBank/DDBJ databases">
        <title>Actinomadura violae sp. nov., isolated from lichen in Thailand.</title>
        <authorList>
            <person name="Kanchanasin P."/>
            <person name="Saeng-In P."/>
            <person name="Phongsopitanun W."/>
            <person name="Yuki M."/>
            <person name="Kudo T."/>
            <person name="Ohkuma M."/>
            <person name="Tanasupawat S."/>
        </authorList>
    </citation>
    <scope>NUCLEOTIDE SEQUENCE [LARGE SCALE GENOMIC DNA]</scope>
    <source>
        <strain evidence="3 4">LCR2-06</strain>
    </source>
</reference>
<feature type="compositionally biased region" description="Basic residues" evidence="1">
    <location>
        <begin position="223"/>
        <end position="235"/>
    </location>
</feature>
<feature type="transmembrane region" description="Helical" evidence="2">
    <location>
        <begin position="21"/>
        <end position="44"/>
    </location>
</feature>
<keyword evidence="4" id="KW-1185">Reference proteome</keyword>
<proteinExistence type="predicted"/>
<feature type="transmembrane region" description="Helical" evidence="2">
    <location>
        <begin position="64"/>
        <end position="85"/>
    </location>
</feature>
<keyword evidence="2" id="KW-1133">Transmembrane helix</keyword>
<dbReference type="EMBL" id="JAGEPF010000005">
    <property type="protein sequence ID" value="MBO2457607.1"/>
    <property type="molecule type" value="Genomic_DNA"/>
</dbReference>
<name>A0ABS3RLP9_9ACTN</name>
<keyword evidence="2" id="KW-0812">Transmembrane</keyword>
<feature type="region of interest" description="Disordered" evidence="1">
    <location>
        <begin position="173"/>
        <end position="235"/>
    </location>
</feature>
<feature type="transmembrane region" description="Helical" evidence="2">
    <location>
        <begin position="92"/>
        <end position="115"/>
    </location>
</feature>
<evidence type="ECO:0000313" key="4">
    <source>
        <dbReference type="Proteomes" id="UP000680206"/>
    </source>
</evidence>
<sequence>MTGMMNAPRTSMSGMLKAPRSRGVVNGLLLVLLGLWGGFIPFVGPYFSFGFGSTATWDYTSDRLVLSILPAIAVVLGGLILLVSAARPVAMFGAWLAIAGGVWFVVGTTIAPLWGGGPGPALGGQTRRIAEHLSFYQGLGAIIVLLAATALGRFLVVGVREARRAEMERAAATAGAAGAADRAGRGTAVPEADRSGRGSTAAPQWDRQTPPDRVGREEDARGGHRTWHASMPRRH</sequence>
<feature type="compositionally biased region" description="Low complexity" evidence="1">
    <location>
        <begin position="173"/>
        <end position="188"/>
    </location>
</feature>
<evidence type="ECO:0000313" key="3">
    <source>
        <dbReference type="EMBL" id="MBO2457607.1"/>
    </source>
</evidence>
<evidence type="ECO:0000256" key="1">
    <source>
        <dbReference type="SAM" id="MobiDB-lite"/>
    </source>
</evidence>
<feature type="compositionally biased region" description="Basic and acidic residues" evidence="1">
    <location>
        <begin position="209"/>
        <end position="222"/>
    </location>
</feature>
<dbReference type="RefSeq" id="WP_208238838.1">
    <property type="nucleotide sequence ID" value="NZ_JAGEPF010000005.1"/>
</dbReference>
<evidence type="ECO:0008006" key="5">
    <source>
        <dbReference type="Google" id="ProtNLM"/>
    </source>
</evidence>
<keyword evidence="2" id="KW-0472">Membrane</keyword>
<protein>
    <recommendedName>
        <fullName evidence="5">Secreted protein</fullName>
    </recommendedName>
</protein>
<gene>
    <name evidence="3" type="ORF">J4709_08480</name>
</gene>
<organism evidence="3 4">
    <name type="scientific">Actinomadura violacea</name>
    <dbReference type="NCBI Taxonomy" id="2819934"/>
    <lineage>
        <taxon>Bacteria</taxon>
        <taxon>Bacillati</taxon>
        <taxon>Actinomycetota</taxon>
        <taxon>Actinomycetes</taxon>
        <taxon>Streptosporangiales</taxon>
        <taxon>Thermomonosporaceae</taxon>
        <taxon>Actinomadura</taxon>
    </lineage>
</organism>
<dbReference type="Proteomes" id="UP000680206">
    <property type="component" value="Unassembled WGS sequence"/>
</dbReference>